<sequence length="437" mass="50199">MLDVTVTKQSDMEEYYEVTAFCNKAVLEGNLYIEAIVNWAKFNNFPISLKTAFDDLNKPTFDSWLSLLRPQEYLQKQPVPSVEEVDEVDMEENGNYRNLAAFFPSFVMRNYPSGINNWTVDPCIEWTQDRPSVETVLHNRHIGTIFDTTDFSNQEVSIEAYEILLQFILYRFQVAEIVVEKSNRDVTAALTSLSESSLVGQNHKLFISYFEADQDKHVAPKSTSELKNFLEDLSKDSLSNVAGVHVDLHKSLVIGEKQPLLELLTNMAGTFSFDVGIFMNSSSCLNVGKSLLLEHANLKFLKLFSKLNYIVCKSELELLSEDDKLSLGTAFDTHLYLKRIFQQIQPSLKVFFRVEISVNLNKDKETMNRYIRLLSHFQKFGSAYDINYFIVEAFDGDIKSGQANGWWAVKNYTDLTNPYSFVEKESGERSRYLYLVI</sequence>
<evidence type="ECO:0000313" key="1">
    <source>
        <dbReference type="EMBL" id="CAL8132246.1"/>
    </source>
</evidence>
<dbReference type="EMBL" id="CAXLJM020000092">
    <property type="protein sequence ID" value="CAL8132246.1"/>
    <property type="molecule type" value="Genomic_DNA"/>
</dbReference>
<keyword evidence="2" id="KW-1185">Reference proteome</keyword>
<organism evidence="1 2">
    <name type="scientific">Orchesella dallaii</name>
    <dbReference type="NCBI Taxonomy" id="48710"/>
    <lineage>
        <taxon>Eukaryota</taxon>
        <taxon>Metazoa</taxon>
        <taxon>Ecdysozoa</taxon>
        <taxon>Arthropoda</taxon>
        <taxon>Hexapoda</taxon>
        <taxon>Collembola</taxon>
        <taxon>Entomobryomorpha</taxon>
        <taxon>Entomobryoidea</taxon>
        <taxon>Orchesellidae</taxon>
        <taxon>Orchesellinae</taxon>
        <taxon>Orchesella</taxon>
    </lineage>
</organism>
<accession>A0ABP1RP97</accession>
<protein>
    <submittedName>
        <fullName evidence="1">Uncharacterized protein</fullName>
    </submittedName>
</protein>
<gene>
    <name evidence="1" type="ORF">ODALV1_LOCUS24541</name>
</gene>
<comment type="caution">
    <text evidence="1">The sequence shown here is derived from an EMBL/GenBank/DDBJ whole genome shotgun (WGS) entry which is preliminary data.</text>
</comment>
<evidence type="ECO:0000313" key="2">
    <source>
        <dbReference type="Proteomes" id="UP001642540"/>
    </source>
</evidence>
<proteinExistence type="predicted"/>
<dbReference type="Proteomes" id="UP001642540">
    <property type="component" value="Unassembled WGS sequence"/>
</dbReference>
<reference evidence="1 2" key="1">
    <citation type="submission" date="2024-08" db="EMBL/GenBank/DDBJ databases">
        <authorList>
            <person name="Cucini C."/>
            <person name="Frati F."/>
        </authorList>
    </citation>
    <scope>NUCLEOTIDE SEQUENCE [LARGE SCALE GENOMIC DNA]</scope>
</reference>
<name>A0ABP1RP97_9HEXA</name>